<dbReference type="NCBIfam" id="TIGR00040">
    <property type="entry name" value="yfcE"/>
    <property type="match status" value="1"/>
</dbReference>
<dbReference type="SUPFAM" id="SSF56300">
    <property type="entry name" value="Metallo-dependent phosphatases"/>
    <property type="match status" value="1"/>
</dbReference>
<evidence type="ECO:0000259" key="3">
    <source>
        <dbReference type="Pfam" id="PF12850"/>
    </source>
</evidence>
<name>A0A494Y5R5_9BACL</name>
<evidence type="ECO:0000313" key="5">
    <source>
        <dbReference type="Proteomes" id="UP000282076"/>
    </source>
</evidence>
<accession>A0A494Y5R5</accession>
<organism evidence="4 5">
    <name type="scientific">Cohnella endophytica</name>
    <dbReference type="NCBI Taxonomy" id="2419778"/>
    <lineage>
        <taxon>Bacteria</taxon>
        <taxon>Bacillati</taxon>
        <taxon>Bacillota</taxon>
        <taxon>Bacilli</taxon>
        <taxon>Bacillales</taxon>
        <taxon>Paenibacillaceae</taxon>
        <taxon>Cohnella</taxon>
    </lineage>
</organism>
<comment type="cofactor">
    <cofactor evidence="2">
        <name>a divalent metal cation</name>
        <dbReference type="ChEBI" id="CHEBI:60240"/>
    </cofactor>
</comment>
<dbReference type="InterPro" id="IPR024654">
    <property type="entry name" value="Calcineurin-like_PHP_lpxH"/>
</dbReference>
<dbReference type="Gene3D" id="3.60.21.10">
    <property type="match status" value="1"/>
</dbReference>
<evidence type="ECO:0000256" key="1">
    <source>
        <dbReference type="ARBA" id="ARBA00008950"/>
    </source>
</evidence>
<dbReference type="EMBL" id="RBZM01000001">
    <property type="protein sequence ID" value="RKP58020.1"/>
    <property type="molecule type" value="Genomic_DNA"/>
</dbReference>
<comment type="caution">
    <text evidence="4">The sequence shown here is derived from an EMBL/GenBank/DDBJ whole genome shotgun (WGS) entry which is preliminary data.</text>
</comment>
<keyword evidence="2" id="KW-0479">Metal-binding</keyword>
<dbReference type="AlphaFoldDB" id="A0A494Y5R5"/>
<evidence type="ECO:0000256" key="2">
    <source>
        <dbReference type="RuleBase" id="RU362039"/>
    </source>
</evidence>
<evidence type="ECO:0000313" key="4">
    <source>
        <dbReference type="EMBL" id="RKP58020.1"/>
    </source>
</evidence>
<comment type="similarity">
    <text evidence="1 2">Belongs to the metallophosphoesterase superfamily. YfcE family.</text>
</comment>
<dbReference type="Pfam" id="PF12850">
    <property type="entry name" value="Metallophos_2"/>
    <property type="match status" value="1"/>
</dbReference>
<dbReference type="InterPro" id="IPR029052">
    <property type="entry name" value="Metallo-depent_PP-like"/>
</dbReference>
<dbReference type="InterPro" id="IPR000979">
    <property type="entry name" value="Phosphodiesterase_MJ0936/Vps29"/>
</dbReference>
<dbReference type="EC" id="3.1.4.-" evidence="2"/>
<dbReference type="Proteomes" id="UP000282076">
    <property type="component" value="Unassembled WGS sequence"/>
</dbReference>
<dbReference type="GO" id="GO:0046872">
    <property type="term" value="F:metal ion binding"/>
    <property type="evidence" value="ECO:0007669"/>
    <property type="project" value="UniProtKB-KW"/>
</dbReference>
<sequence>MKIVVLSDTHMPRMNKKLPERLVRELKGADAILHAGDWTRLSVYEELAAYAPTYGVAGNNDGEEIVRKFGLNKLLTFEGCRIGIVHGHGSVKRTGTEAHAIAAFKGVPLEAIVYGHSHIPVLKQGAEGSPLIFNPGSPTDKRKQAQYSFGIFRISDGSIKARHVFYANKNG</sequence>
<dbReference type="PANTHER" id="PTHR11124">
    <property type="entry name" value="VACUOLAR SORTING PROTEIN VPS29"/>
    <property type="match status" value="1"/>
</dbReference>
<feature type="domain" description="Calcineurin-like phosphoesterase" evidence="3">
    <location>
        <begin position="1"/>
        <end position="156"/>
    </location>
</feature>
<reference evidence="4 5" key="1">
    <citation type="submission" date="2018-10" db="EMBL/GenBank/DDBJ databases">
        <title>Cohnella sp. M2MS4P-1, whole genome shotgun sequence.</title>
        <authorList>
            <person name="Tuo L."/>
        </authorList>
    </citation>
    <scope>NUCLEOTIDE SEQUENCE [LARGE SCALE GENOMIC DNA]</scope>
    <source>
        <strain evidence="4 5">M2MS4P-1</strain>
    </source>
</reference>
<gene>
    <name evidence="4" type="ORF">D7Z26_00465</name>
</gene>
<protein>
    <recommendedName>
        <fullName evidence="2">Phosphoesterase</fullName>
        <ecNumber evidence="2">3.1.4.-</ecNumber>
    </recommendedName>
</protein>
<dbReference type="OrthoDB" id="9800565at2"/>
<dbReference type="GO" id="GO:0016787">
    <property type="term" value="F:hydrolase activity"/>
    <property type="evidence" value="ECO:0007669"/>
    <property type="project" value="UniProtKB-UniRule"/>
</dbReference>
<dbReference type="RefSeq" id="WP_120973727.1">
    <property type="nucleotide sequence ID" value="NZ_RBZM01000001.1"/>
</dbReference>
<keyword evidence="5" id="KW-1185">Reference proteome</keyword>
<proteinExistence type="inferred from homology"/>